<dbReference type="EMBL" id="JAAALK010000285">
    <property type="protein sequence ID" value="KAG8064827.1"/>
    <property type="molecule type" value="Genomic_DNA"/>
</dbReference>
<protein>
    <submittedName>
        <fullName evidence="1">Uncharacterized protein</fullName>
    </submittedName>
</protein>
<organism evidence="1 2">
    <name type="scientific">Zizania palustris</name>
    <name type="common">Northern wild rice</name>
    <dbReference type="NCBI Taxonomy" id="103762"/>
    <lineage>
        <taxon>Eukaryota</taxon>
        <taxon>Viridiplantae</taxon>
        <taxon>Streptophyta</taxon>
        <taxon>Embryophyta</taxon>
        <taxon>Tracheophyta</taxon>
        <taxon>Spermatophyta</taxon>
        <taxon>Magnoliopsida</taxon>
        <taxon>Liliopsida</taxon>
        <taxon>Poales</taxon>
        <taxon>Poaceae</taxon>
        <taxon>BOP clade</taxon>
        <taxon>Oryzoideae</taxon>
        <taxon>Oryzeae</taxon>
        <taxon>Zizaniinae</taxon>
        <taxon>Zizania</taxon>
    </lineage>
</organism>
<accession>A0A8J5SBC8</accession>
<dbReference type="Proteomes" id="UP000729402">
    <property type="component" value="Unassembled WGS sequence"/>
</dbReference>
<reference evidence="1" key="2">
    <citation type="submission" date="2021-02" db="EMBL/GenBank/DDBJ databases">
        <authorList>
            <person name="Kimball J.A."/>
            <person name="Haas M.W."/>
            <person name="Macchietto M."/>
            <person name="Kono T."/>
            <person name="Duquette J."/>
            <person name="Shao M."/>
        </authorList>
    </citation>
    <scope>NUCLEOTIDE SEQUENCE</scope>
    <source>
        <tissue evidence="1">Fresh leaf tissue</tissue>
    </source>
</reference>
<name>A0A8J5SBC8_ZIZPA</name>
<gene>
    <name evidence="1" type="ORF">GUJ93_ZPchr0004g39508</name>
</gene>
<dbReference type="AlphaFoldDB" id="A0A8J5SBC8"/>
<evidence type="ECO:0000313" key="1">
    <source>
        <dbReference type="EMBL" id="KAG8064827.1"/>
    </source>
</evidence>
<sequence>MPPSTSPLRIATISDGFDSGGMVTCPDSRVYARRLAAVGSETLDGITTLDPEEDDVMEVRFFLSRCSTRGQADF</sequence>
<reference evidence="1" key="1">
    <citation type="journal article" date="2021" name="bioRxiv">
        <title>Whole Genome Assembly and Annotation of Northern Wild Rice, Zizania palustris L., Supports a Whole Genome Duplication in the Zizania Genus.</title>
        <authorList>
            <person name="Haas M."/>
            <person name="Kono T."/>
            <person name="Macchietto M."/>
            <person name="Millas R."/>
            <person name="McGilp L."/>
            <person name="Shao M."/>
            <person name="Duquette J."/>
            <person name="Hirsch C.N."/>
            <person name="Kimball J."/>
        </authorList>
    </citation>
    <scope>NUCLEOTIDE SEQUENCE</scope>
    <source>
        <tissue evidence="1">Fresh leaf tissue</tissue>
    </source>
</reference>
<proteinExistence type="predicted"/>
<evidence type="ECO:0000313" key="2">
    <source>
        <dbReference type="Proteomes" id="UP000729402"/>
    </source>
</evidence>
<keyword evidence="2" id="KW-1185">Reference proteome</keyword>
<comment type="caution">
    <text evidence="1">The sequence shown here is derived from an EMBL/GenBank/DDBJ whole genome shotgun (WGS) entry which is preliminary data.</text>
</comment>